<dbReference type="PATRIC" id="fig|1333857.3.peg.56"/>
<gene>
    <name evidence="3" type="ORF">L687_09185</name>
</gene>
<organism evidence="3 4">
    <name type="scientific">Microbacterium maritypicum MF109</name>
    <dbReference type="NCBI Taxonomy" id="1333857"/>
    <lineage>
        <taxon>Bacteria</taxon>
        <taxon>Bacillati</taxon>
        <taxon>Actinomycetota</taxon>
        <taxon>Actinomycetes</taxon>
        <taxon>Micrococcales</taxon>
        <taxon>Microbacteriaceae</taxon>
        <taxon>Microbacterium</taxon>
    </lineage>
</organism>
<evidence type="ECO:0000313" key="3">
    <source>
        <dbReference type="EMBL" id="EQM86728.1"/>
    </source>
</evidence>
<dbReference type="AlphaFoldDB" id="T5KST0"/>
<accession>T5KST0</accession>
<dbReference type="Gene3D" id="1.10.1660.10">
    <property type="match status" value="1"/>
</dbReference>
<protein>
    <recommendedName>
        <fullName evidence="5">DUF4325 domain-containing protein</fullName>
    </recommendedName>
</protein>
<reference evidence="3 4" key="1">
    <citation type="journal article" date="2013" name="Genome Announc.">
        <title>Whole-genome sequences of five oyster-associated bacteria show potential for crude oil hydrocarbon degradation.</title>
        <authorList>
            <person name="Chauhan A."/>
            <person name="Green S."/>
            <person name="Pathak A."/>
            <person name="Thomas J."/>
            <person name="Venkatramanan R."/>
        </authorList>
    </citation>
    <scope>NUCLEOTIDE SEQUENCE [LARGE SCALE GENOMIC DNA]</scope>
    <source>
        <strain evidence="3 4">MF109</strain>
    </source>
</reference>
<feature type="domain" description="DUF4325" evidence="2">
    <location>
        <begin position="277"/>
        <end position="330"/>
    </location>
</feature>
<proteinExistence type="predicted"/>
<feature type="domain" description="HTH merR-type" evidence="1">
    <location>
        <begin position="14"/>
        <end position="50"/>
    </location>
</feature>
<evidence type="ECO:0000259" key="2">
    <source>
        <dbReference type="Pfam" id="PF14213"/>
    </source>
</evidence>
<dbReference type="Pfam" id="PF00376">
    <property type="entry name" value="MerR"/>
    <property type="match status" value="1"/>
</dbReference>
<name>T5KST0_MICMQ</name>
<sequence>MREDSPNPTSSTVSIGDAARALNLSEKSLRRLADRGDIPSTRTAGGHRRFTLPAVRAALGTIAHTGLTHRGEADWTGDVDLVDLDEAIVWSRIATALSLDPKSEGTRIMNYAFTEMLNNAIDHSGGGQAMVRVWSAPDQLAFEIQDDGVGAYLRLRDGLGLVSVLDAAAELTKGKRTTWPERHTGEGIFFTSKAVTEFRLSANGIRLTIDNQRDDYALGASAVTEGTRVEAALDLPPTTTLREVFQEFTDDDLRFSRSRPRIELFGTGLSFVSRSEARRVLADMTDFDDIDIDFTGVDDVGQGFVDELFRVWPSQNTGVQLHPLNMNDAVAFMVRRGIGVRGKGSLPPDAESG</sequence>
<dbReference type="EMBL" id="ATAO01000002">
    <property type="protein sequence ID" value="EQM86728.1"/>
    <property type="molecule type" value="Genomic_DNA"/>
</dbReference>
<dbReference type="Gene3D" id="3.30.565.10">
    <property type="entry name" value="Histidine kinase-like ATPase, C-terminal domain"/>
    <property type="match status" value="1"/>
</dbReference>
<dbReference type="Proteomes" id="UP000016033">
    <property type="component" value="Unassembled WGS sequence"/>
</dbReference>
<dbReference type="InterPro" id="IPR000551">
    <property type="entry name" value="MerR-type_HTH_dom"/>
</dbReference>
<dbReference type="InterPro" id="IPR025474">
    <property type="entry name" value="DUF4325"/>
</dbReference>
<dbReference type="GO" id="GO:0003677">
    <property type="term" value="F:DNA binding"/>
    <property type="evidence" value="ECO:0007669"/>
    <property type="project" value="InterPro"/>
</dbReference>
<dbReference type="SUPFAM" id="SSF46955">
    <property type="entry name" value="Putative DNA-binding domain"/>
    <property type="match status" value="1"/>
</dbReference>
<evidence type="ECO:0000313" key="4">
    <source>
        <dbReference type="Proteomes" id="UP000016033"/>
    </source>
</evidence>
<comment type="caution">
    <text evidence="3">The sequence shown here is derived from an EMBL/GenBank/DDBJ whole genome shotgun (WGS) entry which is preliminary data.</text>
</comment>
<dbReference type="InterPro" id="IPR009061">
    <property type="entry name" value="DNA-bd_dom_put_sf"/>
</dbReference>
<evidence type="ECO:0000259" key="1">
    <source>
        <dbReference type="Pfam" id="PF00376"/>
    </source>
</evidence>
<evidence type="ECO:0008006" key="5">
    <source>
        <dbReference type="Google" id="ProtNLM"/>
    </source>
</evidence>
<dbReference type="RefSeq" id="WP_021198050.1">
    <property type="nucleotide sequence ID" value="NZ_ATAO01000002.1"/>
</dbReference>
<dbReference type="InterPro" id="IPR036890">
    <property type="entry name" value="HATPase_C_sf"/>
</dbReference>
<dbReference type="Pfam" id="PF14213">
    <property type="entry name" value="DUF4325"/>
    <property type="match status" value="1"/>
</dbReference>
<dbReference type="GO" id="GO:0006355">
    <property type="term" value="P:regulation of DNA-templated transcription"/>
    <property type="evidence" value="ECO:0007669"/>
    <property type="project" value="InterPro"/>
</dbReference>
<dbReference type="SUPFAM" id="SSF55874">
    <property type="entry name" value="ATPase domain of HSP90 chaperone/DNA topoisomerase II/histidine kinase"/>
    <property type="match status" value="1"/>
</dbReference>